<feature type="transmembrane region" description="Helical" evidence="1">
    <location>
        <begin position="18"/>
        <end position="37"/>
    </location>
</feature>
<comment type="caution">
    <text evidence="2">The sequence shown here is derived from an EMBL/GenBank/DDBJ whole genome shotgun (WGS) entry which is preliminary data.</text>
</comment>
<evidence type="ECO:0000313" key="2">
    <source>
        <dbReference type="EMBL" id="PZR01048.1"/>
    </source>
</evidence>
<keyword evidence="1" id="KW-0812">Transmembrane</keyword>
<reference evidence="2 3" key="1">
    <citation type="submission" date="2017-08" db="EMBL/GenBank/DDBJ databases">
        <title>Infants hospitalized years apart are colonized by the same room-sourced microbial strains.</title>
        <authorList>
            <person name="Brooks B."/>
            <person name="Olm M.R."/>
            <person name="Firek B.A."/>
            <person name="Baker R."/>
            <person name="Thomas B.C."/>
            <person name="Morowitz M.J."/>
            <person name="Banfield J.F."/>
        </authorList>
    </citation>
    <scope>NUCLEOTIDE SEQUENCE [LARGE SCALE GENOMIC DNA]</scope>
    <source>
        <strain evidence="2">S2_003_000_R2_11</strain>
    </source>
</reference>
<organism evidence="2 3">
    <name type="scientific">Cereibacter sphaeroides</name>
    <name type="common">Rhodobacter sphaeroides</name>
    <dbReference type="NCBI Taxonomy" id="1063"/>
    <lineage>
        <taxon>Bacteria</taxon>
        <taxon>Pseudomonadati</taxon>
        <taxon>Pseudomonadota</taxon>
        <taxon>Alphaproteobacteria</taxon>
        <taxon>Rhodobacterales</taxon>
        <taxon>Paracoccaceae</taxon>
        <taxon>Cereibacter</taxon>
    </lineage>
</organism>
<dbReference type="Proteomes" id="UP000248975">
    <property type="component" value="Unassembled WGS sequence"/>
</dbReference>
<protein>
    <recommendedName>
        <fullName evidence="4">Cytochrome C oxidase assembly protein</fullName>
    </recommendedName>
</protein>
<evidence type="ECO:0000256" key="1">
    <source>
        <dbReference type="SAM" id="Phobius"/>
    </source>
</evidence>
<keyword evidence="1" id="KW-0472">Membrane</keyword>
<evidence type="ECO:0008006" key="4">
    <source>
        <dbReference type="Google" id="ProtNLM"/>
    </source>
</evidence>
<dbReference type="AlphaFoldDB" id="A0A2W5TXW2"/>
<name>A0A2W5TXW2_CERSP</name>
<keyword evidence="1" id="KW-1133">Transmembrane helix</keyword>
<evidence type="ECO:0000313" key="3">
    <source>
        <dbReference type="Proteomes" id="UP000248975"/>
    </source>
</evidence>
<gene>
    <name evidence="2" type="ORF">DI533_06900</name>
</gene>
<dbReference type="EMBL" id="QFQS01000001">
    <property type="protein sequence ID" value="PZR01048.1"/>
    <property type="molecule type" value="Genomic_DNA"/>
</dbReference>
<proteinExistence type="predicted"/>
<accession>A0A2W5TXW2</accession>
<sequence length="63" mass="6701">MAIRAEHEIHRRRLSRNLGVAITLAAFVALVFGLTVVKVSETGPIEGYGTVVQPQPVSGDSGQ</sequence>